<organism evidence="1">
    <name type="scientific">Candidatus Kentrum sp. DK</name>
    <dbReference type="NCBI Taxonomy" id="2126562"/>
    <lineage>
        <taxon>Bacteria</taxon>
        <taxon>Pseudomonadati</taxon>
        <taxon>Pseudomonadota</taxon>
        <taxon>Gammaproteobacteria</taxon>
        <taxon>Candidatus Kentrum</taxon>
    </lineage>
</organism>
<dbReference type="Pfam" id="PF05930">
    <property type="entry name" value="Phage_AlpA"/>
    <property type="match status" value="1"/>
</dbReference>
<dbReference type="PANTHER" id="PTHR36154:SF1">
    <property type="entry name" value="DNA-BINDING TRANSCRIPTIONAL ACTIVATOR ALPA"/>
    <property type="match status" value="1"/>
</dbReference>
<dbReference type="AlphaFoldDB" id="A0A450TJN6"/>
<dbReference type="EMBL" id="CAADEY010000167">
    <property type="protein sequence ID" value="VFJ67597.1"/>
    <property type="molecule type" value="Genomic_DNA"/>
</dbReference>
<evidence type="ECO:0000313" key="1">
    <source>
        <dbReference type="EMBL" id="VFJ67597.1"/>
    </source>
</evidence>
<dbReference type="InterPro" id="IPR010260">
    <property type="entry name" value="AlpA"/>
</dbReference>
<proteinExistence type="predicted"/>
<accession>A0A450TJN6</accession>
<reference evidence="1" key="1">
    <citation type="submission" date="2019-02" db="EMBL/GenBank/DDBJ databases">
        <authorList>
            <person name="Gruber-Vodicka R. H."/>
            <person name="Seah K. B. B."/>
        </authorList>
    </citation>
    <scope>NUCLEOTIDE SEQUENCE</scope>
    <source>
        <strain evidence="1">BECK_DK161</strain>
    </source>
</reference>
<dbReference type="Gene3D" id="1.10.238.160">
    <property type="match status" value="1"/>
</dbReference>
<gene>
    <name evidence="1" type="ORF">BECKDK2373C_GA0170839_11674</name>
</gene>
<sequence>MAAQQQKTPPLVILRRRQVEARTGLSRSTIYARLKSNPRRPNDYDPTFPLPVSLGPKAVGWIESEIDAWLTAQVEKSREAQGEQQS</sequence>
<protein>
    <submittedName>
        <fullName evidence="1">Transcriptional regulator, AlpA family</fullName>
    </submittedName>
</protein>
<name>A0A450TJN6_9GAMM</name>
<dbReference type="InterPro" id="IPR052931">
    <property type="entry name" value="Prophage_regulatory_activator"/>
</dbReference>
<dbReference type="PANTHER" id="PTHR36154">
    <property type="entry name" value="DNA-BINDING TRANSCRIPTIONAL ACTIVATOR ALPA"/>
    <property type="match status" value="1"/>
</dbReference>